<dbReference type="GO" id="GO:0046872">
    <property type="term" value="F:metal ion binding"/>
    <property type="evidence" value="ECO:0007669"/>
    <property type="project" value="UniProtKB-KW"/>
</dbReference>
<sequence length="340" mass="37144">MSIKIENNKDNPSFCIDMALRSSRNFSKKILFPSFEQNSRQNSNIRIVEVGPRDGLQNEPVNVPSDIKIQFINKLSETGLKTIEVTSFVSAKWVPQMGDNTKVYSGITKKDYISYPVLVPNVKGMEEALKVGVKEVAVFASASEGFSRKNTNCSTQEGINRIIELMKIAKDHNIKIRGYISCVVGCPYDGIINTASVAGVAEALLSNGCYEVSLGDTIGVGTRKTIENLLKDLLKITTADKLAMHCHDTYGQALVNICTALEHGITVVDSSVSGLGGCPYARGATGNVATEDLVYMLHGMGMETGVDLKKLIETGRFISDFLKKDSASRVNKTLYSKYFN</sequence>
<evidence type="ECO:0000256" key="2">
    <source>
        <dbReference type="ARBA" id="ARBA00009405"/>
    </source>
</evidence>
<evidence type="ECO:0000256" key="4">
    <source>
        <dbReference type="ARBA" id="ARBA00022723"/>
    </source>
</evidence>
<evidence type="ECO:0000259" key="7">
    <source>
        <dbReference type="PROSITE" id="PS50991"/>
    </source>
</evidence>
<dbReference type="AlphaFoldDB" id="A0A9P0DKA6"/>
<dbReference type="PANTHER" id="PTHR42738:SF7">
    <property type="entry name" value="HYDROXYMETHYLGLUTARYL-COA LYASE"/>
    <property type="match status" value="1"/>
</dbReference>
<accession>A0A9P0DKA6</accession>
<reference evidence="8" key="1">
    <citation type="submission" date="2022-01" db="EMBL/GenBank/DDBJ databases">
        <authorList>
            <person name="King R."/>
        </authorList>
    </citation>
    <scope>NUCLEOTIDE SEQUENCE</scope>
</reference>
<dbReference type="Pfam" id="PF00682">
    <property type="entry name" value="HMGL-like"/>
    <property type="match status" value="1"/>
</dbReference>
<dbReference type="CDD" id="cd07938">
    <property type="entry name" value="DRE_TIM_HMGL"/>
    <property type="match status" value="1"/>
</dbReference>
<dbReference type="GO" id="GO:0004419">
    <property type="term" value="F:hydroxymethylglutaryl-CoA lyase activity"/>
    <property type="evidence" value="ECO:0007669"/>
    <property type="project" value="UniProtKB-EC"/>
</dbReference>
<dbReference type="SUPFAM" id="SSF51569">
    <property type="entry name" value="Aldolase"/>
    <property type="match status" value="1"/>
</dbReference>
<evidence type="ECO:0000256" key="5">
    <source>
        <dbReference type="ARBA" id="ARBA00023239"/>
    </source>
</evidence>
<reference evidence="8" key="2">
    <citation type="submission" date="2022-10" db="EMBL/GenBank/DDBJ databases">
        <authorList>
            <consortium name="ENA_rothamsted_submissions"/>
            <consortium name="culmorum"/>
            <person name="King R."/>
        </authorList>
    </citation>
    <scope>NUCLEOTIDE SEQUENCE</scope>
</reference>
<dbReference type="OrthoDB" id="1905920at2759"/>
<evidence type="ECO:0000256" key="6">
    <source>
        <dbReference type="ARBA" id="ARBA00049877"/>
    </source>
</evidence>
<comment type="pathway">
    <text evidence="1">Metabolic intermediate metabolism; (S)-3-hydroxy-3-methylglutaryl-CoA degradation; acetoacetate from (S)-3-hydroxy-3-methylglutaryl-CoA: step 1/1.</text>
</comment>
<keyword evidence="9" id="KW-1185">Reference proteome</keyword>
<dbReference type="PANTHER" id="PTHR42738">
    <property type="entry name" value="HYDROXYMETHYLGLUTARYL-COA LYASE"/>
    <property type="match status" value="1"/>
</dbReference>
<organism evidence="8 9">
    <name type="scientific">Phaedon cochleariae</name>
    <name type="common">Mustard beetle</name>
    <dbReference type="NCBI Taxonomy" id="80249"/>
    <lineage>
        <taxon>Eukaryota</taxon>
        <taxon>Metazoa</taxon>
        <taxon>Ecdysozoa</taxon>
        <taxon>Arthropoda</taxon>
        <taxon>Hexapoda</taxon>
        <taxon>Insecta</taxon>
        <taxon>Pterygota</taxon>
        <taxon>Neoptera</taxon>
        <taxon>Endopterygota</taxon>
        <taxon>Coleoptera</taxon>
        <taxon>Polyphaga</taxon>
        <taxon>Cucujiformia</taxon>
        <taxon>Chrysomeloidea</taxon>
        <taxon>Chrysomelidae</taxon>
        <taxon>Chrysomelinae</taxon>
        <taxon>Chrysomelini</taxon>
        <taxon>Phaedon</taxon>
    </lineage>
</organism>
<evidence type="ECO:0000256" key="1">
    <source>
        <dbReference type="ARBA" id="ARBA00005143"/>
    </source>
</evidence>
<keyword evidence="4" id="KW-0479">Metal-binding</keyword>
<comment type="similarity">
    <text evidence="2">Belongs to the HMG-CoA lyase family.</text>
</comment>
<dbReference type="GO" id="GO:0006552">
    <property type="term" value="P:L-leucine catabolic process"/>
    <property type="evidence" value="ECO:0007669"/>
    <property type="project" value="TreeGrafter"/>
</dbReference>
<protein>
    <recommendedName>
        <fullName evidence="3">hydroxymethylglutaryl-CoA lyase</fullName>
        <ecNumber evidence="3">4.1.3.4</ecNumber>
    </recommendedName>
</protein>
<dbReference type="NCBIfam" id="NF004283">
    <property type="entry name" value="PRK05692.1"/>
    <property type="match status" value="1"/>
</dbReference>
<evidence type="ECO:0000256" key="3">
    <source>
        <dbReference type="ARBA" id="ARBA00012910"/>
    </source>
</evidence>
<dbReference type="InterPro" id="IPR043594">
    <property type="entry name" value="HMGL"/>
</dbReference>
<name>A0A9P0DKA6_PHACE</name>
<dbReference type="PROSITE" id="PS50991">
    <property type="entry name" value="PYR_CT"/>
    <property type="match status" value="1"/>
</dbReference>
<proteinExistence type="inferred from homology"/>
<dbReference type="Gene3D" id="3.20.20.70">
    <property type="entry name" value="Aldolase class I"/>
    <property type="match status" value="1"/>
</dbReference>
<gene>
    <name evidence="8" type="ORF">PHAECO_LOCUS4495</name>
</gene>
<dbReference type="InterPro" id="IPR000891">
    <property type="entry name" value="PYR_CT"/>
</dbReference>
<dbReference type="EMBL" id="OU896720">
    <property type="protein sequence ID" value="CAH1153520.1"/>
    <property type="molecule type" value="Genomic_DNA"/>
</dbReference>
<evidence type="ECO:0000313" key="9">
    <source>
        <dbReference type="Proteomes" id="UP001153737"/>
    </source>
</evidence>
<feature type="domain" description="Pyruvate carboxyltransferase" evidence="7">
    <location>
        <begin position="45"/>
        <end position="312"/>
    </location>
</feature>
<comment type="catalytic activity">
    <reaction evidence="6">
        <text>(3S)-3-hydroxy-3-methylglutaryl-CoA = acetoacetate + acetyl-CoA</text>
        <dbReference type="Rhea" id="RHEA:24404"/>
        <dbReference type="ChEBI" id="CHEBI:13705"/>
        <dbReference type="ChEBI" id="CHEBI:43074"/>
        <dbReference type="ChEBI" id="CHEBI:57288"/>
        <dbReference type="EC" id="4.1.3.4"/>
    </reaction>
</comment>
<dbReference type="GO" id="GO:0046951">
    <property type="term" value="P:ketone body biosynthetic process"/>
    <property type="evidence" value="ECO:0007669"/>
    <property type="project" value="TreeGrafter"/>
</dbReference>
<dbReference type="InterPro" id="IPR013785">
    <property type="entry name" value="Aldolase_TIM"/>
</dbReference>
<dbReference type="FunFam" id="3.20.20.70:FF:000201">
    <property type="entry name" value="Hydroxymethylglutaryl-CoA lyase"/>
    <property type="match status" value="1"/>
</dbReference>
<dbReference type="EC" id="4.1.3.4" evidence="3"/>
<keyword evidence="5" id="KW-0456">Lyase</keyword>
<evidence type="ECO:0000313" key="8">
    <source>
        <dbReference type="EMBL" id="CAH1153520.1"/>
    </source>
</evidence>
<dbReference type="Proteomes" id="UP001153737">
    <property type="component" value="Chromosome 14"/>
</dbReference>